<keyword evidence="9" id="KW-0443">Lipid metabolism</keyword>
<evidence type="ECO:0000256" key="5">
    <source>
        <dbReference type="ARBA" id="ARBA00022516"/>
    </source>
</evidence>
<keyword evidence="6" id="KW-0441">Lipid A biosynthesis</keyword>
<evidence type="ECO:0000256" key="8">
    <source>
        <dbReference type="ARBA" id="ARBA00022679"/>
    </source>
</evidence>
<keyword evidence="5" id="KW-0444">Lipid biosynthesis</keyword>
<keyword evidence="7 12" id="KW-0328">Glycosyltransferase</keyword>
<keyword evidence="13" id="KW-1185">Reference proteome</keyword>
<dbReference type="AlphaFoldDB" id="A0A930UF34"/>
<evidence type="ECO:0000256" key="1">
    <source>
        <dbReference type="ARBA" id="ARBA00002056"/>
    </source>
</evidence>
<evidence type="ECO:0000256" key="10">
    <source>
        <dbReference type="ARBA" id="ARBA00048975"/>
    </source>
</evidence>
<comment type="catalytic activity">
    <reaction evidence="10">
        <text>a lipid X + a UDP-2-N,3-O-bis[(3R)-3-hydroxyacyl]-alpha-D-glucosamine = a lipid A disaccharide + UDP + H(+)</text>
        <dbReference type="Rhea" id="RHEA:67828"/>
        <dbReference type="ChEBI" id="CHEBI:15378"/>
        <dbReference type="ChEBI" id="CHEBI:58223"/>
        <dbReference type="ChEBI" id="CHEBI:137748"/>
        <dbReference type="ChEBI" id="CHEBI:176338"/>
        <dbReference type="ChEBI" id="CHEBI:176343"/>
        <dbReference type="EC" id="2.4.1.182"/>
    </reaction>
</comment>
<dbReference type="PANTHER" id="PTHR30372:SF4">
    <property type="entry name" value="LIPID-A-DISACCHARIDE SYNTHASE, MITOCHONDRIAL-RELATED"/>
    <property type="match status" value="1"/>
</dbReference>
<evidence type="ECO:0000256" key="9">
    <source>
        <dbReference type="ARBA" id="ARBA00023098"/>
    </source>
</evidence>
<dbReference type="GO" id="GO:0016020">
    <property type="term" value="C:membrane"/>
    <property type="evidence" value="ECO:0007669"/>
    <property type="project" value="GOC"/>
</dbReference>
<evidence type="ECO:0000256" key="6">
    <source>
        <dbReference type="ARBA" id="ARBA00022556"/>
    </source>
</evidence>
<dbReference type="GO" id="GO:0009245">
    <property type="term" value="P:lipid A biosynthetic process"/>
    <property type="evidence" value="ECO:0007669"/>
    <property type="project" value="UniProtKB-UniRule"/>
</dbReference>
<dbReference type="NCBIfam" id="TIGR00215">
    <property type="entry name" value="lpxB"/>
    <property type="match status" value="1"/>
</dbReference>
<proteinExistence type="inferred from homology"/>
<dbReference type="SUPFAM" id="SSF53756">
    <property type="entry name" value="UDP-Glycosyltransferase/glycogen phosphorylase"/>
    <property type="match status" value="1"/>
</dbReference>
<dbReference type="Proteomes" id="UP000604381">
    <property type="component" value="Unassembled WGS sequence"/>
</dbReference>
<dbReference type="Pfam" id="PF02684">
    <property type="entry name" value="LpxB"/>
    <property type="match status" value="1"/>
</dbReference>
<dbReference type="PANTHER" id="PTHR30372">
    <property type="entry name" value="LIPID-A-DISACCHARIDE SYNTHASE"/>
    <property type="match status" value="1"/>
</dbReference>
<dbReference type="GO" id="GO:0005543">
    <property type="term" value="F:phospholipid binding"/>
    <property type="evidence" value="ECO:0007669"/>
    <property type="project" value="TreeGrafter"/>
</dbReference>
<evidence type="ECO:0000256" key="2">
    <source>
        <dbReference type="ARBA" id="ARBA00007868"/>
    </source>
</evidence>
<evidence type="ECO:0000256" key="7">
    <source>
        <dbReference type="ARBA" id="ARBA00022676"/>
    </source>
</evidence>
<name>A0A930UF34_9GAMM</name>
<evidence type="ECO:0000256" key="4">
    <source>
        <dbReference type="ARBA" id="ARBA00020902"/>
    </source>
</evidence>
<gene>
    <name evidence="12" type="primary">lpxB</name>
    <name evidence="12" type="ORF">ISN26_05000</name>
</gene>
<dbReference type="GO" id="GO:0008915">
    <property type="term" value="F:lipid-A-disaccharide synthase activity"/>
    <property type="evidence" value="ECO:0007669"/>
    <property type="project" value="UniProtKB-UniRule"/>
</dbReference>
<reference evidence="12" key="1">
    <citation type="submission" date="2020-10" db="EMBL/GenBank/DDBJ databases">
        <title>An improved Amphimedon queenslandica hologenome assembly reveals how three proteobacterial symbionts can extend the metabolic phenotypic of their marine sponge host.</title>
        <authorList>
            <person name="Degnan B."/>
            <person name="Degnan S."/>
            <person name="Xiang X."/>
        </authorList>
    </citation>
    <scope>NUCLEOTIDE SEQUENCE</scope>
    <source>
        <strain evidence="12">AqS2</strain>
    </source>
</reference>
<accession>A0A930UF34</accession>
<protein>
    <recommendedName>
        <fullName evidence="4 11">Lipid-A-disaccharide synthase</fullName>
        <ecNumber evidence="3 11">2.4.1.182</ecNumber>
    </recommendedName>
</protein>
<comment type="function">
    <text evidence="1">Condensation of UDP-2,3-diacylglucosamine and 2,3-diacylglucosamine-1-phosphate to form lipid A disaccharide, a precursor of lipid A, a phosphorylated glycolipid that anchors the lipopolysaccharide to the outer membrane of the cell.</text>
</comment>
<evidence type="ECO:0000256" key="3">
    <source>
        <dbReference type="ARBA" id="ARBA00012687"/>
    </source>
</evidence>
<sequence>MKIALVCGETSGDGLGAGLARRLRELRPGVELAGVTGPAMREAGVDSWLDHGVFSIMGYAEALATLPQLLAARRLLLARLRDDRPAALVGIDAPDLNLRLAAACKKLGTPYIQYVCPSFWAWRPGRAAQLKELCKLVLAVLPFEEKLCAEQGIKARFVGHRLADELRGGPDERAAARAALGVAPEAKLVALLPGSRRREVKAHEELFAAAAAQCRTRQQAWTFAWAAPRAGLLSAAAAELGPVHVGGARLLLQAADAAILKSGTVTLEAALAGCPQVVAHRLTGMDRLLVLPKLGKLEERFFALPNLILGRELAPELMQDRARADAIAAALERQMAGAGREATLAGYEEVRAALAQDADRRAAEAVLAAAG</sequence>
<comment type="caution">
    <text evidence="12">The sequence shown here is derived from an EMBL/GenBank/DDBJ whole genome shotgun (WGS) entry which is preliminary data.</text>
</comment>
<evidence type="ECO:0000313" key="13">
    <source>
        <dbReference type="Proteomes" id="UP000604381"/>
    </source>
</evidence>
<evidence type="ECO:0000256" key="11">
    <source>
        <dbReference type="NCBIfam" id="TIGR00215"/>
    </source>
</evidence>
<keyword evidence="8 12" id="KW-0808">Transferase</keyword>
<dbReference type="EMBL" id="JADHEI010000033">
    <property type="protein sequence ID" value="MBF2735419.1"/>
    <property type="molecule type" value="Genomic_DNA"/>
</dbReference>
<dbReference type="InterPro" id="IPR003835">
    <property type="entry name" value="Glyco_trans_19"/>
</dbReference>
<dbReference type="EC" id="2.4.1.182" evidence="3 11"/>
<comment type="similarity">
    <text evidence="2">Belongs to the LpxB family.</text>
</comment>
<organism evidence="12 13">
    <name type="scientific">Candidatus Amphirhobacter heronislandensis</name>
    <dbReference type="NCBI Taxonomy" id="1732024"/>
    <lineage>
        <taxon>Bacteria</taxon>
        <taxon>Pseudomonadati</taxon>
        <taxon>Pseudomonadota</taxon>
        <taxon>Gammaproteobacteria</taxon>
        <taxon>Candidatus Tethybacterales</taxon>
        <taxon>Candidatus Tethybacteraceae</taxon>
        <taxon>Candidatus Amphirhobacter</taxon>
    </lineage>
</organism>
<evidence type="ECO:0000313" key="12">
    <source>
        <dbReference type="EMBL" id="MBF2735419.1"/>
    </source>
</evidence>